<dbReference type="PANTHER" id="PTHR43861:SF6">
    <property type="entry name" value="METHYLTRANSFERASE TYPE 11"/>
    <property type="match status" value="1"/>
</dbReference>
<name>A0A4R6IUV8_9BACT</name>
<reference evidence="1 2" key="1">
    <citation type="submission" date="2019-03" db="EMBL/GenBank/DDBJ databases">
        <title>Genomic Encyclopedia of Archaeal and Bacterial Type Strains, Phase II (KMG-II): from individual species to whole genera.</title>
        <authorList>
            <person name="Goeker M."/>
        </authorList>
    </citation>
    <scope>NUCLEOTIDE SEQUENCE [LARGE SCALE GENOMIC DNA]</scope>
    <source>
        <strain evidence="1 2">DSM 28323</strain>
    </source>
</reference>
<keyword evidence="1" id="KW-0808">Transferase</keyword>
<dbReference type="Proteomes" id="UP000295741">
    <property type="component" value="Unassembled WGS sequence"/>
</dbReference>
<dbReference type="InterPro" id="IPR029063">
    <property type="entry name" value="SAM-dependent_MTases_sf"/>
</dbReference>
<evidence type="ECO:0000313" key="2">
    <source>
        <dbReference type="Proteomes" id="UP000295741"/>
    </source>
</evidence>
<dbReference type="EMBL" id="SNWP01000011">
    <property type="protein sequence ID" value="TDO26404.1"/>
    <property type="molecule type" value="Genomic_DNA"/>
</dbReference>
<dbReference type="PANTHER" id="PTHR43861">
    <property type="entry name" value="TRANS-ACONITATE 2-METHYLTRANSFERASE-RELATED"/>
    <property type="match status" value="1"/>
</dbReference>
<dbReference type="Pfam" id="PF13489">
    <property type="entry name" value="Methyltransf_23"/>
    <property type="match status" value="1"/>
</dbReference>
<keyword evidence="2" id="KW-1185">Reference proteome</keyword>
<comment type="caution">
    <text evidence="1">The sequence shown here is derived from an EMBL/GenBank/DDBJ whole genome shotgun (WGS) entry which is preliminary data.</text>
</comment>
<dbReference type="AlphaFoldDB" id="A0A4R6IUV8"/>
<evidence type="ECO:0000313" key="1">
    <source>
        <dbReference type="EMBL" id="TDO26404.1"/>
    </source>
</evidence>
<gene>
    <name evidence="1" type="ORF">BC659_1710</name>
</gene>
<proteinExistence type="predicted"/>
<sequence length="314" mass="37047">MKCRICHNEDNNSVFSTREMMFGFRDTFTYIECVLCGTVQISEIPSNIGKYYPSDYYSYTQNKSDSFSFKDWRKGKVFQYYYGKKTIIGFLLAAFSSKPPLWMKKDYFDLNHKILDVGSGSGKLLLEMKRGGFKYLTGADPFINANIQYESGVTIFKKAFTTIDEKFDCVMFHHSFEHMDNPEEIFKHLFNTLTDNGFALIRIPVADSFSYKKYHENWVNLDPPRHYYLHTDKSIEILAKKTGLKIMDKFRDANQFQFYGSELYKNNIPLEDYNKGLYPDYFSKSQIRAFRNEAKKLNKINEGDWACYYLRKNK</sequence>
<dbReference type="GO" id="GO:0032259">
    <property type="term" value="P:methylation"/>
    <property type="evidence" value="ECO:0007669"/>
    <property type="project" value="UniProtKB-KW"/>
</dbReference>
<accession>A0A4R6IUV8</accession>
<dbReference type="CDD" id="cd02440">
    <property type="entry name" value="AdoMet_MTases"/>
    <property type="match status" value="1"/>
</dbReference>
<keyword evidence="1" id="KW-0489">Methyltransferase</keyword>
<dbReference type="Gene3D" id="3.40.50.150">
    <property type="entry name" value="Vaccinia Virus protein VP39"/>
    <property type="match status" value="1"/>
</dbReference>
<dbReference type="SUPFAM" id="SSF53335">
    <property type="entry name" value="S-adenosyl-L-methionine-dependent methyltransferases"/>
    <property type="match status" value="1"/>
</dbReference>
<protein>
    <submittedName>
        <fullName evidence="1">Methyltransferase family protein</fullName>
    </submittedName>
</protein>
<organism evidence="1 2">
    <name type="scientific">Sediminibacterium goheungense</name>
    <dbReference type="NCBI Taxonomy" id="1086393"/>
    <lineage>
        <taxon>Bacteria</taxon>
        <taxon>Pseudomonadati</taxon>
        <taxon>Bacteroidota</taxon>
        <taxon>Chitinophagia</taxon>
        <taxon>Chitinophagales</taxon>
        <taxon>Chitinophagaceae</taxon>
        <taxon>Sediminibacterium</taxon>
    </lineage>
</organism>
<dbReference type="GO" id="GO:0008168">
    <property type="term" value="F:methyltransferase activity"/>
    <property type="evidence" value="ECO:0007669"/>
    <property type="project" value="UniProtKB-KW"/>
</dbReference>